<dbReference type="InterPro" id="IPR001902">
    <property type="entry name" value="SLC26A/SulP_fam"/>
</dbReference>
<evidence type="ECO:0000313" key="8">
    <source>
        <dbReference type="Proteomes" id="UP001403385"/>
    </source>
</evidence>
<evidence type="ECO:0000313" key="7">
    <source>
        <dbReference type="EMBL" id="MEN7550835.1"/>
    </source>
</evidence>
<feature type="transmembrane region" description="Helical" evidence="5">
    <location>
        <begin position="387"/>
        <end position="415"/>
    </location>
</feature>
<feature type="transmembrane region" description="Helical" evidence="5">
    <location>
        <begin position="348"/>
        <end position="367"/>
    </location>
</feature>
<feature type="transmembrane region" description="Helical" evidence="5">
    <location>
        <begin position="290"/>
        <end position="306"/>
    </location>
</feature>
<dbReference type="Proteomes" id="UP001403385">
    <property type="component" value="Unassembled WGS sequence"/>
</dbReference>
<feature type="transmembrane region" description="Helical" evidence="5">
    <location>
        <begin position="50"/>
        <end position="66"/>
    </location>
</feature>
<evidence type="ECO:0000256" key="3">
    <source>
        <dbReference type="ARBA" id="ARBA00022989"/>
    </source>
</evidence>
<dbReference type="EMBL" id="JBDKWZ010000017">
    <property type="protein sequence ID" value="MEN7550835.1"/>
    <property type="molecule type" value="Genomic_DNA"/>
</dbReference>
<dbReference type="AlphaFoldDB" id="A0AAW9SG87"/>
<feature type="domain" description="STAS" evidence="6">
    <location>
        <begin position="439"/>
        <end position="554"/>
    </location>
</feature>
<dbReference type="Pfam" id="PF01740">
    <property type="entry name" value="STAS"/>
    <property type="match status" value="1"/>
</dbReference>
<keyword evidence="2 5" id="KW-0812">Transmembrane</keyword>
<dbReference type="CDD" id="cd07042">
    <property type="entry name" value="STAS_SulP_like_sulfate_transporter"/>
    <property type="match status" value="1"/>
</dbReference>
<evidence type="ECO:0000256" key="1">
    <source>
        <dbReference type="ARBA" id="ARBA00004141"/>
    </source>
</evidence>
<accession>A0AAW9SG87</accession>
<dbReference type="PANTHER" id="PTHR11814">
    <property type="entry name" value="SULFATE TRANSPORTER"/>
    <property type="match status" value="1"/>
</dbReference>
<dbReference type="InterPro" id="IPR011547">
    <property type="entry name" value="SLC26A/SulP_dom"/>
</dbReference>
<evidence type="ECO:0000259" key="6">
    <source>
        <dbReference type="PROSITE" id="PS50801"/>
    </source>
</evidence>
<comment type="caution">
    <text evidence="7">The sequence shown here is derived from an EMBL/GenBank/DDBJ whole genome shotgun (WGS) entry which is preliminary data.</text>
</comment>
<protein>
    <submittedName>
        <fullName evidence="7">Solute carrier family 26 protein</fullName>
    </submittedName>
</protein>
<evidence type="ECO:0000256" key="5">
    <source>
        <dbReference type="SAM" id="Phobius"/>
    </source>
</evidence>
<gene>
    <name evidence="7" type="ORF">AAG747_23140</name>
</gene>
<dbReference type="GO" id="GO:0055085">
    <property type="term" value="P:transmembrane transport"/>
    <property type="evidence" value="ECO:0007669"/>
    <property type="project" value="InterPro"/>
</dbReference>
<feature type="transmembrane region" description="Helical" evidence="5">
    <location>
        <begin position="73"/>
        <end position="93"/>
    </location>
</feature>
<dbReference type="InterPro" id="IPR002645">
    <property type="entry name" value="STAS_dom"/>
</dbReference>
<feature type="transmembrane region" description="Helical" evidence="5">
    <location>
        <begin position="326"/>
        <end position="343"/>
    </location>
</feature>
<dbReference type="InterPro" id="IPR036513">
    <property type="entry name" value="STAS_dom_sf"/>
</dbReference>
<feature type="transmembrane region" description="Helical" evidence="5">
    <location>
        <begin position="178"/>
        <end position="196"/>
    </location>
</feature>
<name>A0AAW9SG87_9BACT</name>
<evidence type="ECO:0000256" key="4">
    <source>
        <dbReference type="ARBA" id="ARBA00023136"/>
    </source>
</evidence>
<sequence>MLKKFIPILDWLPRYQKGNLKGDVSAGLTVGILLIPQGMAYAMLAGMPPIYGLYASLFPLGIYALLGTSRQLSVAPIATDSLLIAAGVGQLAVLGSDNYIQLAITLALMVGAIQLTLGILRLGFLVNFLSRPVISGFTSAAAIIIGMSQLKHLLGIEMPRSNQVHVIVTYLFEHISHIHWPTFLLGLGAIFLIRLLKKVAPSLPGAVLAVVTGSILVYAFHLQTYGLAIVGDVPKGLPSPSLPNLQWENLTQLFPIAVTIAIIAFMEAISVAKALQAKHKSYEIVPNQELIALGMANITGSFFKAFPTTGGFSRSAVNDQAGAKTGIASLISAAVVALTLLFLTPLFYYLPQSVLAAIIIVSVWGLIDFKEAKNLWESDRTDFFMLALTFVVTLTFGIKEGIATGVVLSLAMVIYRSAYPHTAVLGKIGTTDYYRNVDRYPEALEREDLLVFRFDAPIYFANANYFRDRIYQLLEKKEGKLRLIILHAEPISALDSSAVFMLKELVKDLQHQGIRIYFSKVIGPVRDVFFKSGLIELIGKDAVFMNIQDAIDHFDHHVSAPLSEKQKLALQTNTHKK</sequence>
<dbReference type="Pfam" id="PF00916">
    <property type="entry name" value="Sulfate_transp"/>
    <property type="match status" value="1"/>
</dbReference>
<comment type="subcellular location">
    <subcellularLocation>
        <location evidence="1">Membrane</location>
        <topology evidence="1">Multi-pass membrane protein</topology>
    </subcellularLocation>
</comment>
<organism evidence="7 8">
    <name type="scientific">Rapidithrix thailandica</name>
    <dbReference type="NCBI Taxonomy" id="413964"/>
    <lineage>
        <taxon>Bacteria</taxon>
        <taxon>Pseudomonadati</taxon>
        <taxon>Bacteroidota</taxon>
        <taxon>Cytophagia</taxon>
        <taxon>Cytophagales</taxon>
        <taxon>Flammeovirgaceae</taxon>
        <taxon>Rapidithrix</taxon>
    </lineage>
</organism>
<proteinExistence type="predicted"/>
<dbReference type="GO" id="GO:0016020">
    <property type="term" value="C:membrane"/>
    <property type="evidence" value="ECO:0007669"/>
    <property type="project" value="UniProtKB-SubCell"/>
</dbReference>
<dbReference type="PROSITE" id="PS50801">
    <property type="entry name" value="STAS"/>
    <property type="match status" value="1"/>
</dbReference>
<evidence type="ECO:0000256" key="2">
    <source>
        <dbReference type="ARBA" id="ARBA00022692"/>
    </source>
</evidence>
<feature type="transmembrane region" description="Helical" evidence="5">
    <location>
        <begin position="208"/>
        <end position="230"/>
    </location>
</feature>
<dbReference type="SUPFAM" id="SSF52091">
    <property type="entry name" value="SpoIIaa-like"/>
    <property type="match status" value="1"/>
</dbReference>
<feature type="transmembrane region" description="Helical" evidence="5">
    <location>
        <begin position="24"/>
        <end position="44"/>
    </location>
</feature>
<dbReference type="NCBIfam" id="TIGR00815">
    <property type="entry name" value="sulP"/>
    <property type="match status" value="1"/>
</dbReference>
<keyword evidence="4 5" id="KW-0472">Membrane</keyword>
<dbReference type="RefSeq" id="WP_346823617.1">
    <property type="nucleotide sequence ID" value="NZ_JBDKWZ010000017.1"/>
</dbReference>
<feature type="transmembrane region" description="Helical" evidence="5">
    <location>
        <begin position="132"/>
        <end position="150"/>
    </location>
</feature>
<feature type="transmembrane region" description="Helical" evidence="5">
    <location>
        <begin position="99"/>
        <end position="120"/>
    </location>
</feature>
<keyword evidence="8" id="KW-1185">Reference proteome</keyword>
<reference evidence="7 8" key="1">
    <citation type="submission" date="2024-04" db="EMBL/GenBank/DDBJ databases">
        <title>Novel genus in family Flammeovirgaceae.</title>
        <authorList>
            <person name="Nguyen T.H."/>
            <person name="Vuong T.Q."/>
            <person name="Le H."/>
            <person name="Kim S.-G."/>
        </authorList>
    </citation>
    <scope>NUCLEOTIDE SEQUENCE [LARGE SCALE GENOMIC DNA]</scope>
    <source>
        <strain evidence="7 8">JCM 23209</strain>
    </source>
</reference>
<feature type="transmembrane region" description="Helical" evidence="5">
    <location>
        <begin position="250"/>
        <end position="269"/>
    </location>
</feature>
<dbReference type="Gene3D" id="3.30.750.24">
    <property type="entry name" value="STAS domain"/>
    <property type="match status" value="1"/>
</dbReference>
<keyword evidence="3 5" id="KW-1133">Transmembrane helix</keyword>